<reference evidence="1" key="1">
    <citation type="submission" date="2014-11" db="EMBL/GenBank/DDBJ databases">
        <authorList>
            <person name="Amaro Gonzalez C."/>
        </authorList>
    </citation>
    <scope>NUCLEOTIDE SEQUENCE</scope>
</reference>
<protein>
    <submittedName>
        <fullName evidence="1">Uncharacterized protein</fullName>
    </submittedName>
</protein>
<evidence type="ECO:0000313" key="1">
    <source>
        <dbReference type="EMBL" id="JAH93508.1"/>
    </source>
</evidence>
<sequence>MDTLILKKLIIKHIPQKELLTQNSLIFSSLLDKTSAPYGLLYEIKGLCTQSLIKCSETWSWGPPAYVHFCSTASGTSEMQ</sequence>
<organism evidence="1">
    <name type="scientific">Anguilla anguilla</name>
    <name type="common">European freshwater eel</name>
    <name type="synonym">Muraena anguilla</name>
    <dbReference type="NCBI Taxonomy" id="7936"/>
    <lineage>
        <taxon>Eukaryota</taxon>
        <taxon>Metazoa</taxon>
        <taxon>Chordata</taxon>
        <taxon>Craniata</taxon>
        <taxon>Vertebrata</taxon>
        <taxon>Euteleostomi</taxon>
        <taxon>Actinopterygii</taxon>
        <taxon>Neopterygii</taxon>
        <taxon>Teleostei</taxon>
        <taxon>Anguilliformes</taxon>
        <taxon>Anguillidae</taxon>
        <taxon>Anguilla</taxon>
    </lineage>
</organism>
<reference evidence="1" key="2">
    <citation type="journal article" date="2015" name="Fish Shellfish Immunol.">
        <title>Early steps in the European eel (Anguilla anguilla)-Vibrio vulnificus interaction in the gills: Role of the RtxA13 toxin.</title>
        <authorList>
            <person name="Callol A."/>
            <person name="Pajuelo D."/>
            <person name="Ebbesson L."/>
            <person name="Teles M."/>
            <person name="MacKenzie S."/>
            <person name="Amaro C."/>
        </authorList>
    </citation>
    <scope>NUCLEOTIDE SEQUENCE</scope>
</reference>
<proteinExistence type="predicted"/>
<dbReference type="EMBL" id="GBXM01015069">
    <property type="protein sequence ID" value="JAH93508.1"/>
    <property type="molecule type" value="Transcribed_RNA"/>
</dbReference>
<accession>A0A0E9WVI4</accession>
<name>A0A0E9WVI4_ANGAN</name>
<dbReference type="AlphaFoldDB" id="A0A0E9WVI4"/>